<keyword evidence="6 12" id="KW-0662">Pyridine nucleotide biosynthesis</keyword>
<dbReference type="SUPFAM" id="SSF46977">
    <property type="entry name" value="Succinate dehydrogenase/fumarate reductase flavoprotein C-terminal domain"/>
    <property type="match status" value="1"/>
</dbReference>
<dbReference type="FunFam" id="3.90.700.10:FF:000002">
    <property type="entry name" value="L-aspartate oxidase"/>
    <property type="match status" value="1"/>
</dbReference>
<dbReference type="GO" id="GO:0008734">
    <property type="term" value="F:L-aspartate oxidase activity"/>
    <property type="evidence" value="ECO:0007669"/>
    <property type="project" value="UniProtKB-UniRule"/>
</dbReference>
<evidence type="ECO:0000259" key="14">
    <source>
        <dbReference type="Pfam" id="PF02910"/>
    </source>
</evidence>
<dbReference type="AlphaFoldDB" id="A0AAU7DA33"/>
<comment type="catalytic activity">
    <reaction evidence="9">
        <text>L-aspartate + O2 = iminosuccinate + H2O2</text>
        <dbReference type="Rhea" id="RHEA:25876"/>
        <dbReference type="ChEBI" id="CHEBI:15379"/>
        <dbReference type="ChEBI" id="CHEBI:16240"/>
        <dbReference type="ChEBI" id="CHEBI:29991"/>
        <dbReference type="ChEBI" id="CHEBI:77875"/>
        <dbReference type="EC" id="1.4.3.16"/>
    </reaction>
    <physiologicalReaction direction="left-to-right" evidence="9">
        <dbReference type="Rhea" id="RHEA:25877"/>
    </physiologicalReaction>
</comment>
<keyword evidence="8 12" id="KW-0560">Oxidoreductase</keyword>
<accession>A0AAU7DA33</accession>
<organism evidence="16">
    <name type="scientific">Edaphobacter paludis</name>
    <dbReference type="NCBI Taxonomy" id="3035702"/>
    <lineage>
        <taxon>Bacteria</taxon>
        <taxon>Pseudomonadati</taxon>
        <taxon>Acidobacteriota</taxon>
        <taxon>Terriglobia</taxon>
        <taxon>Terriglobales</taxon>
        <taxon>Acidobacteriaceae</taxon>
        <taxon>Edaphobacter</taxon>
    </lineage>
</organism>
<evidence type="ECO:0000313" key="16">
    <source>
        <dbReference type="EMBL" id="XBH14500.1"/>
    </source>
</evidence>
<dbReference type="Pfam" id="PF00890">
    <property type="entry name" value="FAD_binding_2"/>
    <property type="match status" value="1"/>
</dbReference>
<dbReference type="Gene3D" id="3.90.700.10">
    <property type="entry name" value="Succinate dehydrogenase/fumarate reductase flavoprotein, catalytic domain"/>
    <property type="match status" value="1"/>
</dbReference>
<evidence type="ECO:0000259" key="13">
    <source>
        <dbReference type="Pfam" id="PF00890"/>
    </source>
</evidence>
<dbReference type="PIRSF" id="PIRSF000171">
    <property type="entry name" value="SDHA_APRA_LASPO"/>
    <property type="match status" value="1"/>
</dbReference>
<dbReference type="NCBIfam" id="TIGR00551">
    <property type="entry name" value="nadB"/>
    <property type="match status" value="1"/>
</dbReference>
<evidence type="ECO:0000256" key="1">
    <source>
        <dbReference type="ARBA" id="ARBA00001974"/>
    </source>
</evidence>
<dbReference type="PRINTS" id="PR00368">
    <property type="entry name" value="FADPNR"/>
</dbReference>
<comment type="pathway">
    <text evidence="2 12">Cofactor biosynthesis; NAD(+) biosynthesis; iminoaspartate from L-aspartate (oxidase route): step 1/1.</text>
</comment>
<comment type="function">
    <text evidence="12">Catalyzes the oxidation of L-aspartate to iminoaspartate.</text>
</comment>
<gene>
    <name evidence="16" type="primary">nadB</name>
    <name evidence="15" type="ORF">P4G45_04920</name>
    <name evidence="16" type="ORF">P8936_04885</name>
</gene>
<dbReference type="Gene3D" id="3.50.50.60">
    <property type="entry name" value="FAD/NAD(P)-binding domain"/>
    <property type="match status" value="1"/>
</dbReference>
<evidence type="ECO:0000256" key="10">
    <source>
        <dbReference type="NCBIfam" id="TIGR00551"/>
    </source>
</evidence>
<dbReference type="Gene3D" id="1.20.58.100">
    <property type="entry name" value="Fumarate reductase/succinate dehydrogenase flavoprotein-like, C-terminal domain"/>
    <property type="match status" value="1"/>
</dbReference>
<evidence type="ECO:0000256" key="9">
    <source>
        <dbReference type="ARBA" id="ARBA00048305"/>
    </source>
</evidence>
<comment type="cofactor">
    <cofactor evidence="1 12">
        <name>FAD</name>
        <dbReference type="ChEBI" id="CHEBI:57692"/>
    </cofactor>
</comment>
<dbReference type="InterPro" id="IPR005288">
    <property type="entry name" value="NadB"/>
</dbReference>
<evidence type="ECO:0000256" key="2">
    <source>
        <dbReference type="ARBA" id="ARBA00004950"/>
    </source>
</evidence>
<feature type="domain" description="FAD-dependent oxidoreductase 2 FAD-binding" evidence="13">
    <location>
        <begin position="5"/>
        <end position="371"/>
    </location>
</feature>
<feature type="active site" description="Proton acceptor" evidence="11">
    <location>
        <position position="273"/>
    </location>
</feature>
<evidence type="ECO:0000256" key="6">
    <source>
        <dbReference type="ARBA" id="ARBA00022642"/>
    </source>
</evidence>
<dbReference type="Pfam" id="PF02910">
    <property type="entry name" value="Succ_DH_flav_C"/>
    <property type="match status" value="1"/>
</dbReference>
<reference evidence="16" key="1">
    <citation type="submission" date="2023-03" db="EMBL/GenBank/DDBJ databases">
        <title>Edaphobacter sp.</title>
        <authorList>
            <person name="Huber K.J."/>
            <person name="Papendorf J."/>
            <person name="Pilke C."/>
            <person name="Bunk B."/>
            <person name="Sproeer C."/>
            <person name="Pester M."/>
        </authorList>
    </citation>
    <scope>NUCLEOTIDE SEQUENCE</scope>
    <source>
        <strain evidence="15">DSM 109919</strain>
        <strain evidence="16">DSM 109920</strain>
    </source>
</reference>
<dbReference type="PRINTS" id="PR00411">
    <property type="entry name" value="PNDRDTASEI"/>
</dbReference>
<dbReference type="GO" id="GO:0005737">
    <property type="term" value="C:cytoplasm"/>
    <property type="evidence" value="ECO:0007669"/>
    <property type="project" value="UniProtKB-SubCell"/>
</dbReference>
<dbReference type="EMBL" id="CP121194">
    <property type="protein sequence ID" value="XBH11071.1"/>
    <property type="molecule type" value="Genomic_DNA"/>
</dbReference>
<evidence type="ECO:0000256" key="3">
    <source>
        <dbReference type="ARBA" id="ARBA00008562"/>
    </source>
</evidence>
<dbReference type="GO" id="GO:0034628">
    <property type="term" value="P:'de novo' NAD+ biosynthetic process from L-aspartate"/>
    <property type="evidence" value="ECO:0007669"/>
    <property type="project" value="TreeGrafter"/>
</dbReference>
<dbReference type="InterPro" id="IPR037099">
    <property type="entry name" value="Fum_R/Succ_DH_flav-like_C_sf"/>
</dbReference>
<proteinExistence type="inferred from homology"/>
<name>A0AAU7DA33_9BACT</name>
<feature type="domain" description="Fumarate reductase/succinate dehydrogenase flavoprotein-like C-terminal" evidence="14">
    <location>
        <begin position="422"/>
        <end position="500"/>
    </location>
</feature>
<evidence type="ECO:0000256" key="11">
    <source>
        <dbReference type="PIRSR" id="PIRSR000171-1"/>
    </source>
</evidence>
<keyword evidence="7 12" id="KW-0274">FAD</keyword>
<dbReference type="InterPro" id="IPR015939">
    <property type="entry name" value="Fum_Rdtase/Succ_DH_flav-like_C"/>
</dbReference>
<comment type="subcellular location">
    <subcellularLocation>
        <location evidence="12">Cytoplasm</location>
    </subcellularLocation>
</comment>
<evidence type="ECO:0000256" key="4">
    <source>
        <dbReference type="ARBA" id="ARBA00012173"/>
    </source>
</evidence>
<dbReference type="SUPFAM" id="SSF51905">
    <property type="entry name" value="FAD/NAD(P)-binding domain"/>
    <property type="match status" value="1"/>
</dbReference>
<evidence type="ECO:0000256" key="5">
    <source>
        <dbReference type="ARBA" id="ARBA00022630"/>
    </source>
</evidence>
<accession>A0AAU7D2E1</accession>
<evidence type="ECO:0000313" key="15">
    <source>
        <dbReference type="EMBL" id="XBH11071.1"/>
    </source>
</evidence>
<dbReference type="KEGG" id="epl:P4G45_04920"/>
<dbReference type="EC" id="1.4.3.16" evidence="4 10"/>
<evidence type="ECO:0000256" key="8">
    <source>
        <dbReference type="ARBA" id="ARBA00023002"/>
    </source>
</evidence>
<dbReference type="InterPro" id="IPR027477">
    <property type="entry name" value="Succ_DH/fumarate_Rdtase_cat_sf"/>
</dbReference>
<dbReference type="PANTHER" id="PTHR42716">
    <property type="entry name" value="L-ASPARTATE OXIDASE"/>
    <property type="match status" value="1"/>
</dbReference>
<comment type="similarity">
    <text evidence="3 12">Belongs to the FAD-dependent oxidoreductase 2 family. NadB subfamily.</text>
</comment>
<keyword evidence="5 12" id="KW-0285">Flavoprotein</keyword>
<protein>
    <recommendedName>
        <fullName evidence="4 10">L-aspartate oxidase</fullName>
        <ecNumber evidence="4 10">1.4.3.16</ecNumber>
    </recommendedName>
</protein>
<evidence type="ECO:0000256" key="7">
    <source>
        <dbReference type="ARBA" id="ARBA00022827"/>
    </source>
</evidence>
<evidence type="ECO:0000256" key="12">
    <source>
        <dbReference type="RuleBase" id="RU362049"/>
    </source>
</evidence>
<dbReference type="PANTHER" id="PTHR42716:SF2">
    <property type="entry name" value="L-ASPARTATE OXIDASE, CHLOROPLASTIC"/>
    <property type="match status" value="1"/>
</dbReference>
<dbReference type="SUPFAM" id="SSF56425">
    <property type="entry name" value="Succinate dehydrogenase/fumarate reductase flavoprotein, catalytic domain"/>
    <property type="match status" value="1"/>
</dbReference>
<dbReference type="InterPro" id="IPR003953">
    <property type="entry name" value="FAD-dep_OxRdtase_2_FAD-bd"/>
</dbReference>
<sequence>MEQVDFLVIGAGIAGLSAAICLAEVGKVMVVTKEELAESNTAYAQGGIAVAMGGEEDVALHLEDTMSAGDGLVNREAAAVLVEQGPRRVEELLAWGTKFDRENGELMRTREGAHSRSRILHANGDATGKEIAVSLLRHVRQMNSIELMEWTTGVDLMVEDGRVVGATLLDGEGGVRAVRAKAVLLASGGAGQVYSDTTNPAVATGDGIAMAYRAGAEVSDMEFYQFHPTAFSMPGAPRFLMSEALRGEGAYLVNAKGERFMERYHPLLELAPRDVVARAITREGMDGEVYLDMRHVKKDLHARFPGISKFLAKYQMDLGRDLIPVRPAAHYLMGGVRTDVHGRTSLPGLYAAGEAACTGVHGANRLASNSLLEGLVFGVLAAEAMVADHREQGIKITDKAADVVTSAGGGTTGEAATERWIAELRDLMWKNAGLLRDAAGLRQAQRGLDALAVTMPRGMFRRALEARNLHLVAGLIVTAAMGREESRGAHYRNDFPERQAVARHSVMAAGRLEFVR</sequence>
<dbReference type="InterPro" id="IPR036188">
    <property type="entry name" value="FAD/NAD-bd_sf"/>
</dbReference>
<dbReference type="RefSeq" id="WP_348268559.1">
    <property type="nucleotide sequence ID" value="NZ_CP121194.1"/>
</dbReference>
<dbReference type="EMBL" id="CP121195">
    <property type="protein sequence ID" value="XBH14500.1"/>
    <property type="molecule type" value="Genomic_DNA"/>
</dbReference>